<accession>A0A4Q7NN20</accession>
<feature type="transmembrane region" description="Helical" evidence="4">
    <location>
        <begin position="343"/>
        <end position="359"/>
    </location>
</feature>
<keyword evidence="6" id="KW-1185">Reference proteome</keyword>
<feature type="transmembrane region" description="Helical" evidence="4">
    <location>
        <begin position="278"/>
        <end position="295"/>
    </location>
</feature>
<dbReference type="InterPro" id="IPR011701">
    <property type="entry name" value="MFS"/>
</dbReference>
<feature type="transmembrane region" description="Helical" evidence="4">
    <location>
        <begin position="212"/>
        <end position="234"/>
    </location>
</feature>
<feature type="transmembrane region" description="Helical" evidence="4">
    <location>
        <begin position="12"/>
        <end position="29"/>
    </location>
</feature>
<organism evidence="5 6">
    <name type="scientific">Pigmentiphaga kullae</name>
    <dbReference type="NCBI Taxonomy" id="151784"/>
    <lineage>
        <taxon>Bacteria</taxon>
        <taxon>Pseudomonadati</taxon>
        <taxon>Pseudomonadota</taxon>
        <taxon>Betaproteobacteria</taxon>
        <taxon>Burkholderiales</taxon>
        <taxon>Alcaligenaceae</taxon>
        <taxon>Pigmentiphaga</taxon>
    </lineage>
</organism>
<dbReference type="CDD" id="cd17339">
    <property type="entry name" value="MFS_NIMT_CynX_like"/>
    <property type="match status" value="1"/>
</dbReference>
<dbReference type="Pfam" id="PF07690">
    <property type="entry name" value="MFS_1"/>
    <property type="match status" value="1"/>
</dbReference>
<dbReference type="Proteomes" id="UP000292445">
    <property type="component" value="Unassembled WGS sequence"/>
</dbReference>
<evidence type="ECO:0000256" key="2">
    <source>
        <dbReference type="ARBA" id="ARBA00022989"/>
    </source>
</evidence>
<keyword evidence="1 4" id="KW-0812">Transmembrane</keyword>
<evidence type="ECO:0000256" key="3">
    <source>
        <dbReference type="ARBA" id="ARBA00023136"/>
    </source>
</evidence>
<proteinExistence type="predicted"/>
<dbReference type="GO" id="GO:0022857">
    <property type="term" value="F:transmembrane transporter activity"/>
    <property type="evidence" value="ECO:0007669"/>
    <property type="project" value="InterPro"/>
</dbReference>
<gene>
    <name evidence="5" type="ORF">EV675_2646</name>
</gene>
<feature type="transmembrane region" description="Helical" evidence="4">
    <location>
        <begin position="246"/>
        <end position="266"/>
    </location>
</feature>
<feature type="transmembrane region" description="Helical" evidence="4">
    <location>
        <begin position="49"/>
        <end position="66"/>
    </location>
</feature>
<evidence type="ECO:0000313" key="5">
    <source>
        <dbReference type="EMBL" id="RZS86599.1"/>
    </source>
</evidence>
<sequence length="395" mass="40518">MSESEPSRLPGVTPALIILLAINLRPALTSVGPLIEDIRASTGISVSEAGVISSLPLVVFGVFAPLAHLQKRIGAERLVVAALLLLIVGLLVRSFGSALGLFAGTIVFAAGIAVCNVVVPALIKRDFPSRIQSMTTVYAFTLGVSAAVASGLSAPIAHALPGGWQTALAIWCAPALVAAYFWGLQIPGPDVATANARSGSDTQRLPVWHSPVAWFVAAFMGLQSLSFYAAIAWFPSFLLHEGYAPIEAGALVTLLQVAGLVSSVGAPQILKRLANQSSIACLASAAMVSALLGMMSMPKMAVLWMILFGAGVGCSMVLALAFIGLRSESHGEAASLSVMTQSLGYLLAAVGPLLLGVSYDHTGGWAVPLATLAALAVLQAVVGVAAGRARTLFGS</sequence>
<feature type="transmembrane region" description="Helical" evidence="4">
    <location>
        <begin position="101"/>
        <end position="123"/>
    </location>
</feature>
<dbReference type="PANTHER" id="PTHR23523:SF2">
    <property type="entry name" value="2-NITROIMIDAZOLE TRANSPORTER"/>
    <property type="match status" value="1"/>
</dbReference>
<protein>
    <submittedName>
        <fullName evidence="5">CP family cyanate transporter-like MFS transporter</fullName>
    </submittedName>
</protein>
<keyword evidence="3 4" id="KW-0472">Membrane</keyword>
<dbReference type="InterPro" id="IPR036259">
    <property type="entry name" value="MFS_trans_sf"/>
</dbReference>
<reference evidence="5 6" key="1">
    <citation type="submission" date="2019-02" db="EMBL/GenBank/DDBJ databases">
        <title>Genomic Encyclopedia of Type Strains, Phase IV (KMG-IV): sequencing the most valuable type-strain genomes for metagenomic binning, comparative biology and taxonomic classification.</title>
        <authorList>
            <person name="Goeker M."/>
        </authorList>
    </citation>
    <scope>NUCLEOTIDE SEQUENCE [LARGE SCALE GENOMIC DNA]</scope>
    <source>
        <strain evidence="5 6">K24</strain>
    </source>
</reference>
<evidence type="ECO:0000313" key="6">
    <source>
        <dbReference type="Proteomes" id="UP000292445"/>
    </source>
</evidence>
<dbReference type="InterPro" id="IPR052524">
    <property type="entry name" value="MFS_Cyanate_Porter"/>
</dbReference>
<keyword evidence="2 4" id="KW-1133">Transmembrane helix</keyword>
<name>A0A4Q7NN20_9BURK</name>
<comment type="caution">
    <text evidence="5">The sequence shown here is derived from an EMBL/GenBank/DDBJ whole genome shotgun (WGS) entry which is preliminary data.</text>
</comment>
<dbReference type="RefSeq" id="WP_130357676.1">
    <property type="nucleotide sequence ID" value="NZ_SGXC01000001.1"/>
</dbReference>
<dbReference type="OrthoDB" id="5317164at2"/>
<feature type="transmembrane region" description="Helical" evidence="4">
    <location>
        <begin position="78"/>
        <end position="95"/>
    </location>
</feature>
<feature type="transmembrane region" description="Helical" evidence="4">
    <location>
        <begin position="301"/>
        <end position="323"/>
    </location>
</feature>
<dbReference type="AlphaFoldDB" id="A0A4Q7NN20"/>
<dbReference type="Gene3D" id="1.20.1250.20">
    <property type="entry name" value="MFS general substrate transporter like domains"/>
    <property type="match status" value="1"/>
</dbReference>
<dbReference type="PANTHER" id="PTHR23523">
    <property type="match status" value="1"/>
</dbReference>
<dbReference type="EMBL" id="SGXC01000001">
    <property type="protein sequence ID" value="RZS86599.1"/>
    <property type="molecule type" value="Genomic_DNA"/>
</dbReference>
<evidence type="ECO:0000256" key="4">
    <source>
        <dbReference type="SAM" id="Phobius"/>
    </source>
</evidence>
<feature type="transmembrane region" description="Helical" evidence="4">
    <location>
        <begin position="163"/>
        <end position="182"/>
    </location>
</feature>
<feature type="transmembrane region" description="Helical" evidence="4">
    <location>
        <begin position="135"/>
        <end position="157"/>
    </location>
</feature>
<evidence type="ECO:0000256" key="1">
    <source>
        <dbReference type="ARBA" id="ARBA00022692"/>
    </source>
</evidence>
<dbReference type="SUPFAM" id="SSF103473">
    <property type="entry name" value="MFS general substrate transporter"/>
    <property type="match status" value="1"/>
</dbReference>
<feature type="transmembrane region" description="Helical" evidence="4">
    <location>
        <begin position="365"/>
        <end position="386"/>
    </location>
</feature>